<reference evidence="1 2" key="1">
    <citation type="submission" date="2014-12" db="EMBL/GenBank/DDBJ databases">
        <title>Frankia sp. BMG5.1 draft genome.</title>
        <authorList>
            <person name="Gtari M."/>
            <person name="Ghodhbane-Gtari F."/>
            <person name="Nouioui I."/>
            <person name="Ktari A."/>
            <person name="Hezbri K."/>
            <person name="Mimouni W."/>
            <person name="Sbissi I."/>
            <person name="Ayari A."/>
            <person name="Yamanaka T."/>
            <person name="Normand P."/>
            <person name="Tisa L.S."/>
            <person name="Boudabous A."/>
        </authorList>
    </citation>
    <scope>NUCLEOTIDE SEQUENCE [LARGE SCALE GENOMIC DNA]</scope>
    <source>
        <strain evidence="1 2">BMG5.1</strain>
    </source>
</reference>
<evidence type="ECO:0000313" key="2">
    <source>
        <dbReference type="Proteomes" id="UP000035425"/>
    </source>
</evidence>
<dbReference type="Proteomes" id="UP000035425">
    <property type="component" value="Unassembled WGS sequence"/>
</dbReference>
<keyword evidence="2" id="KW-1185">Reference proteome</keyword>
<evidence type="ECO:0008006" key="3">
    <source>
        <dbReference type="Google" id="ProtNLM"/>
    </source>
</evidence>
<accession>A0ABR5F261</accession>
<comment type="caution">
    <text evidence="1">The sequence shown here is derived from an EMBL/GenBank/DDBJ whole genome shotgun (WGS) entry which is preliminary data.</text>
</comment>
<gene>
    <name evidence="1" type="ORF">FrCorBMG51_15425</name>
</gene>
<organism evidence="1 2">
    <name type="scientific">Protofrankia coriariae</name>
    <dbReference type="NCBI Taxonomy" id="1562887"/>
    <lineage>
        <taxon>Bacteria</taxon>
        <taxon>Bacillati</taxon>
        <taxon>Actinomycetota</taxon>
        <taxon>Actinomycetes</taxon>
        <taxon>Frankiales</taxon>
        <taxon>Frankiaceae</taxon>
        <taxon>Protofrankia</taxon>
    </lineage>
</organism>
<dbReference type="EMBL" id="JWIO01000025">
    <property type="protein sequence ID" value="KLL10808.1"/>
    <property type="molecule type" value="Genomic_DNA"/>
</dbReference>
<evidence type="ECO:0000313" key="1">
    <source>
        <dbReference type="EMBL" id="KLL10808.1"/>
    </source>
</evidence>
<sequence length="80" mass="8418">MVTRPTPARGQWTAADVRGLGVITDVVTAGSVLDIGPTKTRELVRAGRFPVPVIRHGERYVVPVRGLLDLLGVSEGAVSG</sequence>
<protein>
    <recommendedName>
        <fullName evidence="3">Helix-turn-helix domain-containing protein</fullName>
    </recommendedName>
</protein>
<name>A0ABR5F261_9ACTN</name>
<proteinExistence type="predicted"/>